<dbReference type="KEGG" id="shg:Sph21_0440"/>
<organism evidence="1">
    <name type="scientific">Sphingobacterium sp. (strain 21)</name>
    <dbReference type="NCBI Taxonomy" id="743722"/>
    <lineage>
        <taxon>Bacteria</taxon>
        <taxon>Pseudomonadati</taxon>
        <taxon>Bacteroidota</taxon>
        <taxon>Sphingobacteriia</taxon>
        <taxon>Sphingobacteriales</taxon>
        <taxon>Sphingobacteriaceae</taxon>
        <taxon>Sphingobacterium</taxon>
    </lineage>
</organism>
<name>F4C6I6_SPHS2</name>
<evidence type="ECO:0000313" key="1">
    <source>
        <dbReference type="EMBL" id="ADZ77022.1"/>
    </source>
</evidence>
<gene>
    <name evidence="1" type="ordered locus">Sph21_0440</name>
</gene>
<reference evidence="1" key="1">
    <citation type="submission" date="2011-03" db="EMBL/GenBank/DDBJ databases">
        <title>Complete sequence of Sphingobacterium sp. 21.</title>
        <authorList>
            <consortium name="US DOE Joint Genome Institute"/>
            <person name="Lucas S."/>
            <person name="Copeland A."/>
            <person name="Lapidus A."/>
            <person name="Cheng J.-F."/>
            <person name="Goodwin L."/>
            <person name="Pitluck S."/>
            <person name="Davenport K."/>
            <person name="Detter J.C."/>
            <person name="Han C."/>
            <person name="Tapia R."/>
            <person name="Land M."/>
            <person name="Hauser L."/>
            <person name="Kyrpides N."/>
            <person name="Ivanova N."/>
            <person name="Ovchinnikova G."/>
            <person name="Pagani I."/>
            <person name="Siebers A.K."/>
            <person name="Allgaier M."/>
            <person name="Thelen M.P."/>
            <person name="Hugenholtz P."/>
            <person name="Woyke T."/>
        </authorList>
    </citation>
    <scope>NUCLEOTIDE SEQUENCE</scope>
    <source>
        <strain evidence="1">21</strain>
    </source>
</reference>
<proteinExistence type="predicted"/>
<sequence>MKSKSKDITSASGFRTHKSYSPEEIWAAGGTTVFGKKMGQSNKKIVDALKKTPEIEPFTDEEWKVTLSMLKENK</sequence>
<accession>F4C6I6</accession>
<dbReference type="STRING" id="743722.Sph21_0440"/>
<dbReference type="AlphaFoldDB" id="F4C6I6"/>
<dbReference type="eggNOG" id="ENOG502ZGQD">
    <property type="taxonomic scope" value="Bacteria"/>
</dbReference>
<dbReference type="HOGENOM" id="CLU_2717980_0_0_10"/>
<dbReference type="PATRIC" id="fig|743722.3.peg.479"/>
<dbReference type="OrthoDB" id="798900at2"/>
<dbReference type="EMBL" id="CP002584">
    <property type="protein sequence ID" value="ADZ77022.1"/>
    <property type="molecule type" value="Genomic_DNA"/>
</dbReference>
<protein>
    <submittedName>
        <fullName evidence="1">Uncharacterized protein</fullName>
    </submittedName>
</protein>